<dbReference type="Gene3D" id="3.40.50.300">
    <property type="entry name" value="P-loop containing nucleotide triphosphate hydrolases"/>
    <property type="match status" value="1"/>
</dbReference>
<evidence type="ECO:0000313" key="8">
    <source>
        <dbReference type="Proteomes" id="UP000593566"/>
    </source>
</evidence>
<keyword evidence="8" id="KW-1185">Reference proteome</keyword>
<dbReference type="SUPFAM" id="SSF52540">
    <property type="entry name" value="P-loop containing nucleoside triphosphate hydrolases"/>
    <property type="match status" value="1"/>
</dbReference>
<feature type="repeat" description="ANK" evidence="5">
    <location>
        <begin position="734"/>
        <end position="766"/>
    </location>
</feature>
<dbReference type="GeneID" id="59338249"/>
<dbReference type="InterPro" id="IPR054471">
    <property type="entry name" value="GPIID_WHD"/>
</dbReference>
<evidence type="ECO:0000256" key="3">
    <source>
        <dbReference type="ARBA" id="ARBA00022771"/>
    </source>
</evidence>
<dbReference type="CDD" id="cd02340">
    <property type="entry name" value="ZZ_NBR1_like"/>
    <property type="match status" value="1"/>
</dbReference>
<dbReference type="SUPFAM" id="SSF48403">
    <property type="entry name" value="Ankyrin repeat"/>
    <property type="match status" value="1"/>
</dbReference>
<protein>
    <recommendedName>
        <fullName evidence="6">ZZ-type domain-containing protein</fullName>
    </recommendedName>
</protein>
<dbReference type="PRINTS" id="PR01415">
    <property type="entry name" value="ANKYRIN"/>
</dbReference>
<feature type="repeat" description="ANK" evidence="5">
    <location>
        <begin position="988"/>
        <end position="1020"/>
    </location>
</feature>
<dbReference type="InterPro" id="IPR056884">
    <property type="entry name" value="NPHP3-like_N"/>
</dbReference>
<dbReference type="SMART" id="SM00248">
    <property type="entry name" value="ANK"/>
    <property type="match status" value="9"/>
</dbReference>
<keyword evidence="3" id="KW-0863">Zinc-finger</keyword>
<dbReference type="SMART" id="SM00291">
    <property type="entry name" value="ZnF_ZZ"/>
    <property type="match status" value="1"/>
</dbReference>
<reference evidence="7 8" key="1">
    <citation type="journal article" date="2020" name="Genomics">
        <title>Complete, high-quality genomes from long-read metagenomic sequencing of two wolf lichen thalli reveals enigmatic genome architecture.</title>
        <authorList>
            <person name="McKenzie S.K."/>
            <person name="Walston R.F."/>
            <person name="Allen J.L."/>
        </authorList>
    </citation>
    <scope>NUCLEOTIDE SEQUENCE [LARGE SCALE GENOMIC DNA]</scope>
    <source>
        <strain evidence="7">WasteWater1</strain>
    </source>
</reference>
<sequence>MEPLGLSSGAAGLISLGITICQGLLDYYHSWKDAEDQVAHMYSSIEALTETFKLLKSAIGSTVFSRDSVQRIEESIRSVERGLESLRKKLDKIRVVPLQSGWKAKGMAQFRRTLFPFKESTLAKLKELGIELRHDLTLALEVLQIECSAASLQKLDLLAHGLTNVSVNVDILQERSAAIFGNVQSIEASSRKTSKSIDGLVATQSNEYCRNVYNWLSPLTAEFQKKHLDTFNTPGRQDAAARSLLETAEFRHWLSRPGETLWCPGIRFHHNKVLTSTEGTGKTIFASYAINHLQAFVDQKDTRLAYIYLSYKDAEKQTITNLLGSLVCQIAFLEPVLLVDLIEAYEAHGSGATRPSHGECMQLLRSVVSRCATIFLVIDAFDEYPEERRGSLVTELQHLHVNMLITSRNIPTIERQLSEAVRLDIRARADDILEYLRERISSSERLKFHADKDPTLCNLISTTIAARAEGMFLQARLHLDFLTTKTTLRKARNALTALPEGLNNTYDEAMERIESQHPDQATLARKVLCWVFYASRPLTMLEIRHALAVETGDSALDEDNIPEEDLLLSVCNGLVTNEKEGGFLALVHYTFQQYLEQKGNCLFPEAQVDIVRTCLTYLSFDEFEQGPCFEDKDFELRLQRYPLLRYAVLNWGRHARQGAEELCKDVILSFLSKSAKISTSVQVLFFRESMGSFQMRRFPSEVSALWLASVYGLEHTVSHLLASQRQSVAWKTTWGDTALHQAAGCGHVGILELLLSNGADMTATDRDGNTSLHMASMMFNSIVSEPWGWIERNVRASDTLLKGAQLLLEHGADVNAVNLRGETALHLSITKRQKSLTHLLLTRGADVVLRNRYRAAPLTLASESGDGETARILLKHDLQRQAQCGILDDAMRIAAFKGHLPMLEILLAKSSEQPPLDPEGRSLLHISANRGRFRCLRYLKNRGFNLEALDKQQRTCLHNAAAGLVAGCRAVLEYLLEQGFDPSQCDVDGWTPLLWAAKAGNITNIKLLLHAGAESFYQGDEEWIPFAVATYHGNVRAAAILRPYNRPLPGMFQTQHSSMSLRHPRFSCDGCELVSRRSLDDFPLDETADPPKIIVGSRFKCSECPNFDYCFKCVSSAEITHPSHRFDFVYWDDSNLDVQIVEQQEVMKELTTRESFMKSWRA</sequence>
<evidence type="ECO:0000256" key="2">
    <source>
        <dbReference type="ARBA" id="ARBA00022737"/>
    </source>
</evidence>
<dbReference type="RefSeq" id="XP_037154561.1">
    <property type="nucleotide sequence ID" value="XM_037300713.1"/>
</dbReference>
<dbReference type="PANTHER" id="PTHR10039:SF15">
    <property type="entry name" value="NACHT DOMAIN-CONTAINING PROTEIN"/>
    <property type="match status" value="1"/>
</dbReference>
<dbReference type="Gene3D" id="1.25.40.20">
    <property type="entry name" value="Ankyrin repeat-containing domain"/>
    <property type="match status" value="3"/>
</dbReference>
<dbReference type="Proteomes" id="UP000593566">
    <property type="component" value="Unassembled WGS sequence"/>
</dbReference>
<dbReference type="PROSITE" id="PS50088">
    <property type="entry name" value="ANK_REPEAT"/>
    <property type="match status" value="4"/>
</dbReference>
<gene>
    <name evidence="7" type="ORF">HO133_009854</name>
</gene>
<keyword evidence="1" id="KW-0479">Metal-binding</keyword>
<feature type="repeat" description="ANK" evidence="5">
    <location>
        <begin position="820"/>
        <end position="852"/>
    </location>
</feature>
<organism evidence="7 8">
    <name type="scientific">Letharia lupina</name>
    <dbReference type="NCBI Taxonomy" id="560253"/>
    <lineage>
        <taxon>Eukaryota</taxon>
        <taxon>Fungi</taxon>
        <taxon>Dikarya</taxon>
        <taxon>Ascomycota</taxon>
        <taxon>Pezizomycotina</taxon>
        <taxon>Lecanoromycetes</taxon>
        <taxon>OSLEUM clade</taxon>
        <taxon>Lecanoromycetidae</taxon>
        <taxon>Lecanorales</taxon>
        <taxon>Lecanorineae</taxon>
        <taxon>Parmeliaceae</taxon>
        <taxon>Letharia</taxon>
    </lineage>
</organism>
<dbReference type="PANTHER" id="PTHR10039">
    <property type="entry name" value="AMELOGENIN"/>
    <property type="match status" value="1"/>
</dbReference>
<comment type="caution">
    <text evidence="7">The sequence shown here is derived from an EMBL/GenBank/DDBJ whole genome shotgun (WGS) entry which is preliminary data.</text>
</comment>
<dbReference type="InterPro" id="IPR036770">
    <property type="entry name" value="Ankyrin_rpt-contain_sf"/>
</dbReference>
<dbReference type="InterPro" id="IPR043145">
    <property type="entry name" value="Znf_ZZ_sf"/>
</dbReference>
<keyword evidence="5" id="KW-0040">ANK repeat</keyword>
<dbReference type="InterPro" id="IPR027417">
    <property type="entry name" value="P-loop_NTPase"/>
</dbReference>
<dbReference type="InterPro" id="IPR000433">
    <property type="entry name" value="Znf_ZZ"/>
</dbReference>
<feature type="repeat" description="ANK" evidence="5">
    <location>
        <begin position="919"/>
        <end position="951"/>
    </location>
</feature>
<keyword evidence="4" id="KW-0862">Zinc</keyword>
<proteinExistence type="predicted"/>
<evidence type="ECO:0000313" key="7">
    <source>
        <dbReference type="EMBL" id="KAF6225852.1"/>
    </source>
</evidence>
<accession>A0A8H6CM20</accession>
<dbReference type="PROSITE" id="PS50297">
    <property type="entry name" value="ANK_REP_REGION"/>
    <property type="match status" value="4"/>
</dbReference>
<dbReference type="InterPro" id="IPR002110">
    <property type="entry name" value="Ankyrin_rpt"/>
</dbReference>
<name>A0A8H6CM20_9LECA</name>
<dbReference type="Gene3D" id="3.30.60.90">
    <property type="match status" value="1"/>
</dbReference>
<feature type="domain" description="ZZ-type" evidence="6">
    <location>
        <begin position="1062"/>
        <end position="1123"/>
    </location>
</feature>
<dbReference type="Pfam" id="PF00023">
    <property type="entry name" value="Ank"/>
    <property type="match status" value="1"/>
</dbReference>
<dbReference type="Pfam" id="PF22939">
    <property type="entry name" value="WHD_GPIID"/>
    <property type="match status" value="1"/>
</dbReference>
<dbReference type="EMBL" id="JACCJB010000007">
    <property type="protein sequence ID" value="KAF6225852.1"/>
    <property type="molecule type" value="Genomic_DNA"/>
</dbReference>
<evidence type="ECO:0000256" key="4">
    <source>
        <dbReference type="ARBA" id="ARBA00022833"/>
    </source>
</evidence>
<evidence type="ECO:0000259" key="6">
    <source>
        <dbReference type="SMART" id="SM00291"/>
    </source>
</evidence>
<evidence type="ECO:0000256" key="1">
    <source>
        <dbReference type="ARBA" id="ARBA00022723"/>
    </source>
</evidence>
<evidence type="ECO:0000256" key="5">
    <source>
        <dbReference type="PROSITE-ProRule" id="PRU00023"/>
    </source>
</evidence>
<dbReference type="GO" id="GO:0008270">
    <property type="term" value="F:zinc ion binding"/>
    <property type="evidence" value="ECO:0007669"/>
    <property type="project" value="UniProtKB-KW"/>
</dbReference>
<dbReference type="Pfam" id="PF12796">
    <property type="entry name" value="Ank_2"/>
    <property type="match status" value="3"/>
</dbReference>
<keyword evidence="2" id="KW-0677">Repeat</keyword>
<dbReference type="Pfam" id="PF24883">
    <property type="entry name" value="NPHP3_N"/>
    <property type="match status" value="1"/>
</dbReference>
<dbReference type="SUPFAM" id="SSF57850">
    <property type="entry name" value="RING/U-box"/>
    <property type="match status" value="1"/>
</dbReference>
<dbReference type="AlphaFoldDB" id="A0A8H6CM20"/>